<sequence>MVLAIFQRRPRHHASVEGGELTLGDILSPSAWVDKKDRMGCADCGLKFNNLFRRRHHCRLCGDLFCKSCVVQKRLESYSSQLHDVATAPTIKICRGCAYNHDSNSPTLTGSGASATMMSMFHRRSLTKQSATKRHVKDQLSKSCRGRLVTAPFAKTTDTHVHPLVVPTAESQAQADERRRVRAVKKLNAATIDNLTILCDTCAAFELCPMAYVTLIDDTTQHIKASVGFGALASKARGDADLCDWVVTTAEPLVVLDAAQDLRFRHTSLVVDWSIRFYAGVPLVDDKGWVVGTLAIMDTVPHTSCDVLPLKAMASGALLALCDLRVPTEGGSHDSATNLHSMPRPHVLLATPTTLSPRSATNSPSPRRRSPTACSPFDGMDASLSSRMLNVLNTSTNTQLQLAQQQGHLAHTMSNHSDMISRLALAIERMESKLASPLNLRDSSTPTEGA</sequence>
<dbReference type="Pfam" id="PF01590">
    <property type="entry name" value="GAF"/>
    <property type="match status" value="1"/>
</dbReference>
<dbReference type="SMART" id="SM00064">
    <property type="entry name" value="FYVE"/>
    <property type="match status" value="1"/>
</dbReference>
<dbReference type="PANTHER" id="PTHR43102">
    <property type="entry name" value="SLR1143 PROTEIN"/>
    <property type="match status" value="1"/>
</dbReference>
<dbReference type="STRING" id="157072.A0A024TTL0"/>
<protein>
    <recommendedName>
        <fullName evidence="6">FYVE-type domain-containing protein</fullName>
    </recommendedName>
</protein>
<dbReference type="RefSeq" id="XP_008874081.1">
    <property type="nucleotide sequence ID" value="XM_008875859.1"/>
</dbReference>
<dbReference type="InterPro" id="IPR029016">
    <property type="entry name" value="GAF-like_dom_sf"/>
</dbReference>
<dbReference type="InterPro" id="IPR011011">
    <property type="entry name" value="Znf_FYVE_PHD"/>
</dbReference>
<dbReference type="InterPro" id="IPR013083">
    <property type="entry name" value="Znf_RING/FYVE/PHD"/>
</dbReference>
<evidence type="ECO:0000256" key="1">
    <source>
        <dbReference type="ARBA" id="ARBA00022723"/>
    </source>
</evidence>
<feature type="region of interest" description="Disordered" evidence="5">
    <location>
        <begin position="352"/>
        <end position="379"/>
    </location>
</feature>
<dbReference type="OrthoDB" id="303614at2759"/>
<evidence type="ECO:0000259" key="6">
    <source>
        <dbReference type="PROSITE" id="PS50178"/>
    </source>
</evidence>
<dbReference type="CDD" id="cd00065">
    <property type="entry name" value="FYVE_like_SF"/>
    <property type="match status" value="1"/>
</dbReference>
<proteinExistence type="predicted"/>
<evidence type="ECO:0000313" key="7">
    <source>
        <dbReference type="EMBL" id="ETV97373.1"/>
    </source>
</evidence>
<dbReference type="VEuPathDB" id="FungiDB:H310_09708"/>
<dbReference type="Gene3D" id="3.30.450.40">
    <property type="match status" value="1"/>
</dbReference>
<dbReference type="EMBL" id="KI913973">
    <property type="protein sequence ID" value="ETV97373.1"/>
    <property type="molecule type" value="Genomic_DNA"/>
</dbReference>
<dbReference type="Gene3D" id="3.30.40.10">
    <property type="entry name" value="Zinc/RING finger domain, C3HC4 (zinc finger)"/>
    <property type="match status" value="1"/>
</dbReference>
<dbReference type="GeneID" id="20086758"/>
<feature type="domain" description="FYVE-type" evidence="6">
    <location>
        <begin position="35"/>
        <end position="102"/>
    </location>
</feature>
<dbReference type="AlphaFoldDB" id="A0A024TTL0"/>
<keyword evidence="2 4" id="KW-0863">Zinc-finger</keyword>
<evidence type="ECO:0000256" key="3">
    <source>
        <dbReference type="ARBA" id="ARBA00022833"/>
    </source>
</evidence>
<dbReference type="PANTHER" id="PTHR43102:SF2">
    <property type="entry name" value="GAF DOMAIN-CONTAINING PROTEIN"/>
    <property type="match status" value="1"/>
</dbReference>
<gene>
    <name evidence="7" type="ORF">H310_09708</name>
</gene>
<evidence type="ECO:0000256" key="2">
    <source>
        <dbReference type="ARBA" id="ARBA00022771"/>
    </source>
</evidence>
<dbReference type="Pfam" id="PF01363">
    <property type="entry name" value="FYVE"/>
    <property type="match status" value="1"/>
</dbReference>
<dbReference type="InterPro" id="IPR000306">
    <property type="entry name" value="Znf_FYVE"/>
</dbReference>
<feature type="compositionally biased region" description="Polar residues" evidence="5">
    <location>
        <begin position="352"/>
        <end position="365"/>
    </location>
</feature>
<keyword evidence="3" id="KW-0862">Zinc</keyword>
<reference evidence="7" key="1">
    <citation type="submission" date="2013-12" db="EMBL/GenBank/DDBJ databases">
        <title>The Genome Sequence of Aphanomyces invadans NJM9701.</title>
        <authorList>
            <consortium name="The Broad Institute Genomics Platform"/>
            <person name="Russ C."/>
            <person name="Tyler B."/>
            <person name="van West P."/>
            <person name="Dieguez-Uribeondo J."/>
            <person name="Young S.K."/>
            <person name="Zeng Q."/>
            <person name="Gargeya S."/>
            <person name="Fitzgerald M."/>
            <person name="Abouelleil A."/>
            <person name="Alvarado L."/>
            <person name="Chapman S.B."/>
            <person name="Gainer-Dewar J."/>
            <person name="Goldberg J."/>
            <person name="Griggs A."/>
            <person name="Gujja S."/>
            <person name="Hansen M."/>
            <person name="Howarth C."/>
            <person name="Imamovic A."/>
            <person name="Ireland A."/>
            <person name="Larimer J."/>
            <person name="McCowan C."/>
            <person name="Murphy C."/>
            <person name="Pearson M."/>
            <person name="Poon T.W."/>
            <person name="Priest M."/>
            <person name="Roberts A."/>
            <person name="Saif S."/>
            <person name="Shea T."/>
            <person name="Sykes S."/>
            <person name="Wortman J."/>
            <person name="Nusbaum C."/>
            <person name="Birren B."/>
        </authorList>
    </citation>
    <scope>NUCLEOTIDE SEQUENCE [LARGE SCALE GENOMIC DNA]</scope>
    <source>
        <strain evidence="7">NJM9701</strain>
    </source>
</reference>
<name>A0A024TTL0_9STRA</name>
<evidence type="ECO:0000256" key="4">
    <source>
        <dbReference type="PROSITE-ProRule" id="PRU00091"/>
    </source>
</evidence>
<dbReference type="SUPFAM" id="SSF55781">
    <property type="entry name" value="GAF domain-like"/>
    <property type="match status" value="1"/>
</dbReference>
<dbReference type="SUPFAM" id="SSF57903">
    <property type="entry name" value="FYVE/PHD zinc finger"/>
    <property type="match status" value="1"/>
</dbReference>
<evidence type="ECO:0000256" key="5">
    <source>
        <dbReference type="SAM" id="MobiDB-lite"/>
    </source>
</evidence>
<organism evidence="7">
    <name type="scientific">Aphanomyces invadans</name>
    <dbReference type="NCBI Taxonomy" id="157072"/>
    <lineage>
        <taxon>Eukaryota</taxon>
        <taxon>Sar</taxon>
        <taxon>Stramenopiles</taxon>
        <taxon>Oomycota</taxon>
        <taxon>Saprolegniomycetes</taxon>
        <taxon>Saprolegniales</taxon>
        <taxon>Verrucalvaceae</taxon>
        <taxon>Aphanomyces</taxon>
    </lineage>
</organism>
<dbReference type="InterPro" id="IPR003018">
    <property type="entry name" value="GAF"/>
</dbReference>
<dbReference type="GO" id="GO:0008270">
    <property type="term" value="F:zinc ion binding"/>
    <property type="evidence" value="ECO:0007669"/>
    <property type="project" value="UniProtKB-KW"/>
</dbReference>
<dbReference type="InterPro" id="IPR017455">
    <property type="entry name" value="Znf_FYVE-rel"/>
</dbReference>
<accession>A0A024TTL0</accession>
<keyword evidence="1" id="KW-0479">Metal-binding</keyword>
<dbReference type="PROSITE" id="PS50178">
    <property type="entry name" value="ZF_FYVE"/>
    <property type="match status" value="1"/>
</dbReference>